<evidence type="ECO:0000313" key="2">
    <source>
        <dbReference type="Proteomes" id="UP001159363"/>
    </source>
</evidence>
<reference evidence="1 2" key="1">
    <citation type="submission" date="2023-02" db="EMBL/GenBank/DDBJ databases">
        <title>LHISI_Scaffold_Assembly.</title>
        <authorList>
            <person name="Stuart O.P."/>
            <person name="Cleave R."/>
            <person name="Magrath M.J.L."/>
            <person name="Mikheyev A.S."/>
        </authorList>
    </citation>
    <scope>NUCLEOTIDE SEQUENCE [LARGE SCALE GENOMIC DNA]</scope>
    <source>
        <strain evidence="1">Daus_M_001</strain>
        <tissue evidence="1">Leg muscle</tissue>
    </source>
</reference>
<keyword evidence="2" id="KW-1185">Reference proteome</keyword>
<gene>
    <name evidence="1" type="ORF">PR048_018309</name>
</gene>
<sequence length="217" mass="24892">MKGRRKWEIPEKTADQWHRPARFPHAKIRETEQTTTSCQSSWFGCAMEPALLLQPRSSWQQTNPTSGKRLPYQASEITVSTNITFPDCLARASRNHRQRELSGVHFVKTNYTATYNRVFASLQVGVQSNWPAAEIRRREALARSTARRAVELEHATREVTLTEGRRSSERRECVTWQTTNAAILAEASTGRRQTFRCKPTTDSCEAPVSWNNRQLET</sequence>
<dbReference type="Proteomes" id="UP001159363">
    <property type="component" value="Chromosome 5"/>
</dbReference>
<comment type="caution">
    <text evidence="1">The sequence shown here is derived from an EMBL/GenBank/DDBJ whole genome shotgun (WGS) entry which is preliminary data.</text>
</comment>
<protein>
    <submittedName>
        <fullName evidence="1">Uncharacterized protein</fullName>
    </submittedName>
</protein>
<organism evidence="1 2">
    <name type="scientific">Dryococelus australis</name>
    <dbReference type="NCBI Taxonomy" id="614101"/>
    <lineage>
        <taxon>Eukaryota</taxon>
        <taxon>Metazoa</taxon>
        <taxon>Ecdysozoa</taxon>
        <taxon>Arthropoda</taxon>
        <taxon>Hexapoda</taxon>
        <taxon>Insecta</taxon>
        <taxon>Pterygota</taxon>
        <taxon>Neoptera</taxon>
        <taxon>Polyneoptera</taxon>
        <taxon>Phasmatodea</taxon>
        <taxon>Verophasmatodea</taxon>
        <taxon>Anareolatae</taxon>
        <taxon>Phasmatidae</taxon>
        <taxon>Eurycanthinae</taxon>
        <taxon>Dryococelus</taxon>
    </lineage>
</organism>
<accession>A0ABQ9HC01</accession>
<evidence type="ECO:0000313" key="1">
    <source>
        <dbReference type="EMBL" id="KAJ8881823.1"/>
    </source>
</evidence>
<proteinExistence type="predicted"/>
<dbReference type="EMBL" id="JARBHB010000006">
    <property type="protein sequence ID" value="KAJ8881823.1"/>
    <property type="molecule type" value="Genomic_DNA"/>
</dbReference>
<name>A0ABQ9HC01_9NEOP</name>